<dbReference type="Pfam" id="PF01588">
    <property type="entry name" value="tRNA_bind"/>
    <property type="match status" value="1"/>
</dbReference>
<dbReference type="GO" id="GO:0006412">
    <property type="term" value="P:translation"/>
    <property type="evidence" value="ECO:0007669"/>
    <property type="project" value="UniProtKB-KW"/>
</dbReference>
<feature type="compositionally biased region" description="Low complexity" evidence="7">
    <location>
        <begin position="913"/>
        <end position="933"/>
    </location>
</feature>
<evidence type="ECO:0000259" key="8">
    <source>
        <dbReference type="PROSITE" id="PS50886"/>
    </source>
</evidence>
<organism evidence="9 10">
    <name type="scientific">Marchantia polymorpha subsp. ruderalis</name>
    <dbReference type="NCBI Taxonomy" id="1480154"/>
    <lineage>
        <taxon>Eukaryota</taxon>
        <taxon>Viridiplantae</taxon>
        <taxon>Streptophyta</taxon>
        <taxon>Embryophyta</taxon>
        <taxon>Marchantiophyta</taxon>
        <taxon>Marchantiopsida</taxon>
        <taxon>Marchantiidae</taxon>
        <taxon>Marchantiales</taxon>
        <taxon>Marchantiaceae</taxon>
        <taxon>Marchantia</taxon>
    </lineage>
</organism>
<dbReference type="AlphaFoldDB" id="A0A176VUW3"/>
<reference evidence="9" key="1">
    <citation type="submission" date="2016-03" db="EMBL/GenBank/DDBJ databases">
        <title>Mechanisms controlling the formation of the plant cell surface in tip-growing cells are functionally conserved among land plants.</title>
        <authorList>
            <person name="Honkanen S."/>
            <person name="Jones V.A."/>
            <person name="Morieri G."/>
            <person name="Champion C."/>
            <person name="Hetherington A.J."/>
            <person name="Kelly S."/>
            <person name="Saint-Marcoux D."/>
            <person name="Proust H."/>
            <person name="Prescott H."/>
            <person name="Dolan L."/>
        </authorList>
    </citation>
    <scope>NUCLEOTIDE SEQUENCE [LARGE SCALE GENOMIC DNA]</scope>
    <source>
        <tissue evidence="9">Whole gametophyte</tissue>
    </source>
</reference>
<keyword evidence="5" id="KW-0648">Protein biosynthesis</keyword>
<comment type="subcellular location">
    <subcellularLocation>
        <location evidence="1">Cytoplasm</location>
    </subcellularLocation>
</comment>
<keyword evidence="4 6" id="KW-0694">RNA-binding</keyword>
<dbReference type="Proteomes" id="UP000077202">
    <property type="component" value="Unassembled WGS sequence"/>
</dbReference>
<dbReference type="GO" id="GO:0005737">
    <property type="term" value="C:cytoplasm"/>
    <property type="evidence" value="ECO:0007669"/>
    <property type="project" value="UniProtKB-SubCell"/>
</dbReference>
<feature type="region of interest" description="Disordered" evidence="7">
    <location>
        <begin position="729"/>
        <end position="780"/>
    </location>
</feature>
<dbReference type="PANTHER" id="PTHR11586:SF33">
    <property type="entry name" value="AMINOACYL TRNA SYNTHASE COMPLEX-INTERACTING MULTIFUNCTIONAL PROTEIN 1"/>
    <property type="match status" value="1"/>
</dbReference>
<evidence type="ECO:0000256" key="4">
    <source>
        <dbReference type="ARBA" id="ARBA00022884"/>
    </source>
</evidence>
<evidence type="ECO:0000313" key="10">
    <source>
        <dbReference type="Proteomes" id="UP000077202"/>
    </source>
</evidence>
<dbReference type="PROSITE" id="PS50886">
    <property type="entry name" value="TRBD"/>
    <property type="match status" value="1"/>
</dbReference>
<dbReference type="Gene3D" id="2.40.50.140">
    <property type="entry name" value="Nucleic acid-binding proteins"/>
    <property type="match status" value="1"/>
</dbReference>
<name>A0A176VUW3_MARPO</name>
<protein>
    <recommendedName>
        <fullName evidence="8">tRNA-binding domain-containing protein</fullName>
    </recommendedName>
</protein>
<dbReference type="Gene3D" id="1.20.1050.130">
    <property type="match status" value="1"/>
</dbReference>
<evidence type="ECO:0000256" key="3">
    <source>
        <dbReference type="ARBA" id="ARBA00022555"/>
    </source>
</evidence>
<evidence type="ECO:0000256" key="1">
    <source>
        <dbReference type="ARBA" id="ARBA00004496"/>
    </source>
</evidence>
<dbReference type="SUPFAM" id="SSF50249">
    <property type="entry name" value="Nucleic acid-binding proteins"/>
    <property type="match status" value="1"/>
</dbReference>
<comment type="caution">
    <text evidence="9">The sequence shown here is derived from an EMBL/GenBank/DDBJ whole genome shotgun (WGS) entry which is preliminary data.</text>
</comment>
<gene>
    <name evidence="9" type="ORF">AXG93_2079s1140</name>
</gene>
<keyword evidence="3 6" id="KW-0820">tRNA-binding</keyword>
<keyword evidence="2" id="KW-0963">Cytoplasm</keyword>
<proteinExistence type="predicted"/>
<evidence type="ECO:0000256" key="6">
    <source>
        <dbReference type="PROSITE-ProRule" id="PRU00209"/>
    </source>
</evidence>
<feature type="domain" description="TRNA-binding" evidence="8">
    <location>
        <begin position="266"/>
        <end position="369"/>
    </location>
</feature>
<dbReference type="InterPro" id="IPR051270">
    <property type="entry name" value="Tyrosine-tRNA_ligase_regulator"/>
</dbReference>
<evidence type="ECO:0000256" key="2">
    <source>
        <dbReference type="ARBA" id="ARBA00022490"/>
    </source>
</evidence>
<feature type="region of interest" description="Disordered" evidence="7">
    <location>
        <begin position="232"/>
        <end position="260"/>
    </location>
</feature>
<dbReference type="GO" id="GO:0000049">
    <property type="term" value="F:tRNA binding"/>
    <property type="evidence" value="ECO:0007669"/>
    <property type="project" value="UniProtKB-UniRule"/>
</dbReference>
<sequence length="947" mass="102727">MGLTAKSTSFIAAFVSRKYPDSPQIGEAAEGKDDVSAVCKSIVAAAGPAASNTLLGESDEVRAQVEEWLSFANSIHKDEKVKATYLRTLDTYMLTRAVFVGFGTSISIADVALFVSIHDQVAAMPKEELQTYPNLLRWIDYVQHKDDQSKVYEWIPVVKPTFNPPMPSSEPEGKKAAPSAQAAPEKEKPGTATPAPNGTPADKPNKKVVEPVHSLCLLESKGKSEAAVAANVEKKADVKDTQPKEKKVDQSKEKKESTPVQRDGFGFEILDIRVGIIESVKKHPTADTLYVEDINIGEGNVRQVVSGLAKYLTEEQMLNRRVLVLANVKPSKLRDVMSAGLVLCASNEDHTQCEPVLPPQGASIGERVIVAGYEGKPEPVLNPKKKQWDKLYPDLHTDDSGVACFQGKALMTTAGPCTASITKGTINFETGSARDPHTRDIEEILELPHPHRILNAKLQVEPVTLRPMLTRFGQPVPFRLKPFEMEAWDSTNNLDFMAVGDWFPPTGIETEPVVEVTEASAVSPQDYVRPKSSSDPCVLPPIVGPSRSGYGSYRSAPQHSVQLDVMSSCRYGMSSVKKMQDEPLRAGDKRNVVTGLGGPYRNPLGAFNLPEVTRDLSSCAISALEIDPGKVFSVRNYLCRERGIALSSGESSYSSSTVTAKSWDFSPVSEGVDAACDKFSDKLECILPQEILEAEDMSGYFDVQGNVSAPRQDGTWSSEILSWMSPCLSSPREQAPEKEGSMSLSPSKITRSVERDSETGSGHFTPMKHKRPQSVASTGSDPSVAYIEALSGKPCSLPWDECLTEETSPGLTICTPSPRYRALKKLSIASASPRDLSLKCLSLPTLPSYLNTLDCEIGEPCHSDIPARGMFPCQFSPMAGTRTLQEQAAYLSCRFYESDSPTDIESSRADMLSPLSLTSGGSTSGSATSTAPESEMELCQTAVLFST</sequence>
<dbReference type="EMBL" id="LVLJ01002808">
    <property type="protein sequence ID" value="OAE23666.1"/>
    <property type="molecule type" value="Genomic_DNA"/>
</dbReference>
<dbReference type="InterPro" id="IPR036282">
    <property type="entry name" value="Glutathione-S-Trfase_C_sf"/>
</dbReference>
<dbReference type="PANTHER" id="PTHR11586">
    <property type="entry name" value="TRNA-AMINOACYLATION COFACTOR ARC1 FAMILY MEMBER"/>
    <property type="match status" value="1"/>
</dbReference>
<dbReference type="InterPro" id="IPR002547">
    <property type="entry name" value="tRNA-bd_dom"/>
</dbReference>
<dbReference type="InterPro" id="IPR012340">
    <property type="entry name" value="NA-bd_OB-fold"/>
</dbReference>
<feature type="compositionally biased region" description="Low complexity" evidence="7">
    <location>
        <begin position="190"/>
        <end position="201"/>
    </location>
</feature>
<dbReference type="CDD" id="cd02799">
    <property type="entry name" value="tRNA_bind_EMAP-II_like"/>
    <property type="match status" value="1"/>
</dbReference>
<accession>A0A176VUW3</accession>
<dbReference type="CDD" id="cd10289">
    <property type="entry name" value="GST_C_AaRS_like"/>
    <property type="match status" value="1"/>
</dbReference>
<feature type="region of interest" description="Disordered" evidence="7">
    <location>
        <begin position="913"/>
        <end position="934"/>
    </location>
</feature>
<evidence type="ECO:0000313" key="9">
    <source>
        <dbReference type="EMBL" id="OAE23666.1"/>
    </source>
</evidence>
<feature type="region of interest" description="Disordered" evidence="7">
    <location>
        <begin position="162"/>
        <end position="207"/>
    </location>
</feature>
<dbReference type="SUPFAM" id="SSF47616">
    <property type="entry name" value="GST C-terminal domain-like"/>
    <property type="match status" value="1"/>
</dbReference>
<feature type="compositionally biased region" description="Basic and acidic residues" evidence="7">
    <location>
        <begin position="232"/>
        <end position="257"/>
    </location>
</feature>
<evidence type="ECO:0000256" key="7">
    <source>
        <dbReference type="SAM" id="MobiDB-lite"/>
    </source>
</evidence>
<dbReference type="FunFam" id="2.40.50.140:FF:000047">
    <property type="entry name" value="tyrosine--tRNA ligase, cytoplasmic isoform X2"/>
    <property type="match status" value="1"/>
</dbReference>
<keyword evidence="10" id="KW-1185">Reference proteome</keyword>
<evidence type="ECO:0000256" key="5">
    <source>
        <dbReference type="ARBA" id="ARBA00022917"/>
    </source>
</evidence>